<dbReference type="RefSeq" id="WP_212693549.1">
    <property type="nucleotide sequence ID" value="NZ_CP058561.1"/>
</dbReference>
<gene>
    <name evidence="3" type="ORF">HYG85_11490</name>
</gene>
<dbReference type="InterPro" id="IPR027417">
    <property type="entry name" value="P-loop_NTPase"/>
</dbReference>
<feature type="domain" description="AAA" evidence="1">
    <location>
        <begin position="125"/>
        <end position="302"/>
    </location>
</feature>
<reference evidence="3 4" key="1">
    <citation type="submission" date="2020-07" db="EMBL/GenBank/DDBJ databases">
        <title>Vallitalea guaymasensis genome.</title>
        <authorList>
            <person name="Postec A."/>
        </authorList>
    </citation>
    <scope>NUCLEOTIDE SEQUENCE [LARGE SCALE GENOMIC DNA]</scope>
    <source>
        <strain evidence="3 4">Ra1766G1</strain>
    </source>
</reference>
<name>A0A8J8MAT7_9FIRM</name>
<dbReference type="KEGG" id="vgu:HYG85_11490"/>
<sequence>MIRLNIIIADYDKGYLNAISRFLSSWHETEYNVISFTEKELLTKYLETAKADILLISPKLMTEDIDLSNIQVTIINTPDRVPESLLTYPYINKYQPGDVVARELISIFSKNSKDEIIVKKNTVGTKVIGVYSPIGGSGKTTVSVGLAKQYAINGFKTLFLSLEEMASYKTILECNNTNNLSDLLYYIKQKNKNLMMKIEGLKNTDNDSGMDYFSPPYCYKDIHEVSINEWIELIDYIRNNSNYERIVLDFDSNLSEKNLKLLQACEEVLLLTNIDKMALTKLNHMYNSLKKMDIEDVNANVRIIINNTKKDNEVLEGVSMMDKEVQIYIPYDNNLLIDIGEISNINLDSCFGRVLSDYVTKDIKSEGK</sequence>
<dbReference type="EMBL" id="CP058561">
    <property type="protein sequence ID" value="QUH29493.1"/>
    <property type="molecule type" value="Genomic_DNA"/>
</dbReference>
<evidence type="ECO:0000259" key="2">
    <source>
        <dbReference type="Pfam" id="PF21194"/>
    </source>
</evidence>
<dbReference type="AlphaFoldDB" id="A0A8J8MAT7"/>
<dbReference type="Pfam" id="PF13614">
    <property type="entry name" value="AAA_31"/>
    <property type="match status" value="1"/>
</dbReference>
<dbReference type="InterPro" id="IPR049086">
    <property type="entry name" value="TadZ-like_ARD"/>
</dbReference>
<evidence type="ECO:0000313" key="3">
    <source>
        <dbReference type="EMBL" id="QUH29493.1"/>
    </source>
</evidence>
<organism evidence="3 4">
    <name type="scientific">Vallitalea guaymasensis</name>
    <dbReference type="NCBI Taxonomy" id="1185412"/>
    <lineage>
        <taxon>Bacteria</taxon>
        <taxon>Bacillati</taxon>
        <taxon>Bacillota</taxon>
        <taxon>Clostridia</taxon>
        <taxon>Lachnospirales</taxon>
        <taxon>Vallitaleaceae</taxon>
        <taxon>Vallitalea</taxon>
    </lineage>
</organism>
<dbReference type="Gene3D" id="3.40.50.300">
    <property type="entry name" value="P-loop containing nucleotide triphosphate hydrolases"/>
    <property type="match status" value="1"/>
</dbReference>
<dbReference type="SUPFAM" id="SSF52540">
    <property type="entry name" value="P-loop containing nucleoside triphosphate hydrolases"/>
    <property type="match status" value="1"/>
</dbReference>
<feature type="domain" description="TadZ-like receiver" evidence="2">
    <location>
        <begin position="3"/>
        <end position="109"/>
    </location>
</feature>
<dbReference type="InterPro" id="IPR025669">
    <property type="entry name" value="AAA_dom"/>
</dbReference>
<evidence type="ECO:0000259" key="1">
    <source>
        <dbReference type="Pfam" id="PF13614"/>
    </source>
</evidence>
<keyword evidence="4" id="KW-1185">Reference proteome</keyword>
<protein>
    <submittedName>
        <fullName evidence="3">AAA family ATPase</fullName>
    </submittedName>
</protein>
<dbReference type="Pfam" id="PF21194">
    <property type="entry name" value="TadZ-like_ARD"/>
    <property type="match status" value="1"/>
</dbReference>
<accession>A0A8J8MAT7</accession>
<proteinExistence type="predicted"/>
<dbReference type="Gene3D" id="3.40.50.10850">
    <property type="entry name" value="Ntrc-like two-domain protein"/>
    <property type="match status" value="1"/>
</dbReference>
<dbReference type="Proteomes" id="UP000677305">
    <property type="component" value="Chromosome"/>
</dbReference>
<evidence type="ECO:0000313" key="4">
    <source>
        <dbReference type="Proteomes" id="UP000677305"/>
    </source>
</evidence>